<reference evidence="2 3" key="1">
    <citation type="submission" date="2019-11" db="EMBL/GenBank/DDBJ databases">
        <title>Comparative genomics of hydrocarbon-degrading Desulfosarcina strains.</title>
        <authorList>
            <person name="Watanabe M."/>
            <person name="Kojima H."/>
            <person name="Fukui M."/>
        </authorList>
    </citation>
    <scope>NUCLEOTIDE SEQUENCE [LARGE SCALE GENOMIC DNA]</scope>
    <source>
        <strain evidence="2 3">28bB2T</strain>
    </source>
</reference>
<dbReference type="Pfam" id="PF13365">
    <property type="entry name" value="Trypsin_2"/>
    <property type="match status" value="1"/>
</dbReference>
<evidence type="ECO:0000256" key="1">
    <source>
        <dbReference type="SAM" id="SignalP"/>
    </source>
</evidence>
<dbReference type="InterPro" id="IPR043504">
    <property type="entry name" value="Peptidase_S1_PA_chymotrypsin"/>
</dbReference>
<name>A0A5K7ZWG4_9BACT</name>
<sequence length="337" mass="35951">MIRRIAIACLAAMLVVIPPAAAMEGTPCPDMGNRFPAPANEIELVIADWLGGQGFMVRQASVGSGEFHLSARTSREGWDIRVRPQSALAASVAAIYHGPRPAADACRQLRESIDGYLLDAAPAPSQQVQQPCIPKVVREKTETVVCILANTKTHEIQFSGFVIDPDGLVLCTAHNLTDHQAVSVIFSDGTRMPGTIAGLDLGRDLALIACKASDLPFVSLADSRNLLDRGEPIFSIGCPNNLGITLAPGTINGPPRRMGPHPLWQVDMQIYPGSSGSPVFDGQGRLVAMVKGRYRGTTSVGFLTPVETMFAFLLKEIRSETEASRSTATGGKQVTAH</sequence>
<dbReference type="KEGG" id="dov:DSCO28_51650"/>
<dbReference type="PRINTS" id="PR00834">
    <property type="entry name" value="PROTEASES2C"/>
</dbReference>
<dbReference type="PANTHER" id="PTHR43019:SF23">
    <property type="entry name" value="PROTEASE DO-LIKE 5, CHLOROPLASTIC"/>
    <property type="match status" value="1"/>
</dbReference>
<organism evidence="2 3">
    <name type="scientific">Desulfosarcina ovata subsp. sediminis</name>
    <dbReference type="NCBI Taxonomy" id="885957"/>
    <lineage>
        <taxon>Bacteria</taxon>
        <taxon>Pseudomonadati</taxon>
        <taxon>Thermodesulfobacteriota</taxon>
        <taxon>Desulfobacteria</taxon>
        <taxon>Desulfobacterales</taxon>
        <taxon>Desulfosarcinaceae</taxon>
        <taxon>Desulfosarcina</taxon>
    </lineage>
</organism>
<evidence type="ECO:0000313" key="3">
    <source>
        <dbReference type="Proteomes" id="UP000425960"/>
    </source>
</evidence>
<dbReference type="InterPro" id="IPR009003">
    <property type="entry name" value="Peptidase_S1_PA"/>
</dbReference>
<dbReference type="EMBL" id="AP021876">
    <property type="protein sequence ID" value="BBO84599.1"/>
    <property type="molecule type" value="Genomic_DNA"/>
</dbReference>
<keyword evidence="1" id="KW-0732">Signal</keyword>
<dbReference type="AlphaFoldDB" id="A0A5K7ZWG4"/>
<protein>
    <recommendedName>
        <fullName evidence="4">Serine protease</fullName>
    </recommendedName>
</protein>
<evidence type="ECO:0000313" key="2">
    <source>
        <dbReference type="EMBL" id="BBO84599.1"/>
    </source>
</evidence>
<dbReference type="PANTHER" id="PTHR43019">
    <property type="entry name" value="SERINE ENDOPROTEASE DEGS"/>
    <property type="match status" value="1"/>
</dbReference>
<dbReference type="GO" id="GO:0006508">
    <property type="term" value="P:proteolysis"/>
    <property type="evidence" value="ECO:0007669"/>
    <property type="project" value="InterPro"/>
</dbReference>
<feature type="chain" id="PRO_5024345560" description="Serine protease" evidence="1">
    <location>
        <begin position="23"/>
        <end position="337"/>
    </location>
</feature>
<dbReference type="Gene3D" id="2.40.10.10">
    <property type="entry name" value="Trypsin-like serine proteases"/>
    <property type="match status" value="2"/>
</dbReference>
<dbReference type="InterPro" id="IPR001940">
    <property type="entry name" value="Peptidase_S1C"/>
</dbReference>
<feature type="signal peptide" evidence="1">
    <location>
        <begin position="1"/>
        <end position="22"/>
    </location>
</feature>
<dbReference type="GO" id="GO:0004252">
    <property type="term" value="F:serine-type endopeptidase activity"/>
    <property type="evidence" value="ECO:0007669"/>
    <property type="project" value="InterPro"/>
</dbReference>
<evidence type="ECO:0008006" key="4">
    <source>
        <dbReference type="Google" id="ProtNLM"/>
    </source>
</evidence>
<accession>A0A5K7ZWG4</accession>
<dbReference type="SUPFAM" id="SSF50494">
    <property type="entry name" value="Trypsin-like serine proteases"/>
    <property type="match status" value="1"/>
</dbReference>
<dbReference type="RefSeq" id="WP_155324469.1">
    <property type="nucleotide sequence ID" value="NZ_AP021876.1"/>
</dbReference>
<dbReference type="Proteomes" id="UP000425960">
    <property type="component" value="Chromosome"/>
</dbReference>
<gene>
    <name evidence="2" type="ORF">DSCO28_51650</name>
</gene>
<proteinExistence type="predicted"/>